<evidence type="ECO:0008006" key="3">
    <source>
        <dbReference type="Google" id="ProtNLM"/>
    </source>
</evidence>
<protein>
    <recommendedName>
        <fullName evidence="3">Type I restriction endonuclease subunit M</fullName>
    </recommendedName>
</protein>
<accession>A0ABT7WQL2</accession>
<gene>
    <name evidence="1" type="ORF">QTA56_12060</name>
</gene>
<name>A0ABT7WQL2_9GAMM</name>
<comment type="caution">
    <text evidence="1">The sequence shown here is derived from an EMBL/GenBank/DDBJ whole genome shotgun (WGS) entry which is preliminary data.</text>
</comment>
<evidence type="ECO:0000313" key="2">
    <source>
        <dbReference type="Proteomes" id="UP001168524"/>
    </source>
</evidence>
<sequence>MSKKPLFELGQVVATVNALTFANQHQIDLLGLLQRHHTGDWGNLCSEDKDSNEEALISGRRIFSSYQYETDKIWIITEADRSLTTILLPIDY</sequence>
<organism evidence="1 2">
    <name type="scientific">Acinetobacter thutiue</name>
    <dbReference type="NCBI Taxonomy" id="2998078"/>
    <lineage>
        <taxon>Bacteria</taxon>
        <taxon>Pseudomonadati</taxon>
        <taxon>Pseudomonadota</taxon>
        <taxon>Gammaproteobacteria</taxon>
        <taxon>Moraxellales</taxon>
        <taxon>Moraxellaceae</taxon>
        <taxon>Acinetobacter</taxon>
    </lineage>
</organism>
<evidence type="ECO:0000313" key="1">
    <source>
        <dbReference type="EMBL" id="MDN0014958.1"/>
    </source>
</evidence>
<dbReference type="EMBL" id="JAUDZE010000005">
    <property type="protein sequence ID" value="MDN0014958.1"/>
    <property type="molecule type" value="Genomic_DNA"/>
</dbReference>
<dbReference type="Proteomes" id="UP001168524">
    <property type="component" value="Unassembled WGS sequence"/>
</dbReference>
<keyword evidence="2" id="KW-1185">Reference proteome</keyword>
<dbReference type="RefSeq" id="WP_267981187.1">
    <property type="nucleotide sequence ID" value="NZ_JAPQKF010000005.1"/>
</dbReference>
<reference evidence="1" key="1">
    <citation type="submission" date="2023-06" db="EMBL/GenBank/DDBJ databases">
        <title>Two novel species of Acinetobacter isolated from motorbike repairing workshop in Vietnam.</title>
        <authorList>
            <person name="Le N.T.T."/>
        </authorList>
    </citation>
    <scope>NUCLEOTIDE SEQUENCE</scope>
    <source>
        <strain evidence="1">VNH17</strain>
    </source>
</reference>
<proteinExistence type="predicted"/>